<dbReference type="SUPFAM" id="SSF47729">
    <property type="entry name" value="IHF-like DNA-binding proteins"/>
    <property type="match status" value="1"/>
</dbReference>
<protein>
    <submittedName>
        <fullName evidence="3">HU family DNA-binding protein</fullName>
    </submittedName>
</protein>
<keyword evidence="4" id="KW-1185">Reference proteome</keyword>
<dbReference type="EMBL" id="CP096040">
    <property type="protein sequence ID" value="USQ96532.1"/>
    <property type="molecule type" value="Genomic_DNA"/>
</dbReference>
<dbReference type="GO" id="GO:0003677">
    <property type="term" value="F:DNA binding"/>
    <property type="evidence" value="ECO:0007669"/>
    <property type="project" value="UniProtKB-KW"/>
</dbReference>
<accession>A0ABY4ZUN1</accession>
<dbReference type="Proteomes" id="UP001057520">
    <property type="component" value="Chromosome"/>
</dbReference>
<evidence type="ECO:0000256" key="1">
    <source>
        <dbReference type="ARBA" id="ARBA00010529"/>
    </source>
</evidence>
<proteinExistence type="inferred from homology"/>
<comment type="similarity">
    <text evidence="1">Belongs to the bacterial histone-like protein family.</text>
</comment>
<name>A0ABY4ZUN1_9CAUL</name>
<gene>
    <name evidence="3" type="ORF">MZV50_02755</name>
</gene>
<evidence type="ECO:0000313" key="3">
    <source>
        <dbReference type="EMBL" id="USQ96532.1"/>
    </source>
</evidence>
<evidence type="ECO:0000313" key="4">
    <source>
        <dbReference type="Proteomes" id="UP001057520"/>
    </source>
</evidence>
<dbReference type="Pfam" id="PF00216">
    <property type="entry name" value="Bac_DNA_binding"/>
    <property type="match status" value="1"/>
</dbReference>
<evidence type="ECO:0000256" key="2">
    <source>
        <dbReference type="ARBA" id="ARBA00023125"/>
    </source>
</evidence>
<dbReference type="InterPro" id="IPR000119">
    <property type="entry name" value="Hist_DNA-bd"/>
</dbReference>
<organism evidence="3 4">
    <name type="scientific">Caulobacter segnis</name>
    <dbReference type="NCBI Taxonomy" id="88688"/>
    <lineage>
        <taxon>Bacteria</taxon>
        <taxon>Pseudomonadati</taxon>
        <taxon>Pseudomonadota</taxon>
        <taxon>Alphaproteobacteria</taxon>
        <taxon>Caulobacterales</taxon>
        <taxon>Caulobacteraceae</taxon>
        <taxon>Caulobacter</taxon>
    </lineage>
</organism>
<sequence>MRVDGAFVRPLLDYSRSLDRELNDLFVGALLRRMRQALLDGHSLDVPRIGELTVRQARPYALVNPINGQTRELGGERTILFRPDRQLVRDLNAARSDPDVA</sequence>
<dbReference type="InterPro" id="IPR010992">
    <property type="entry name" value="IHF-like_DNA-bd_dom_sf"/>
</dbReference>
<keyword evidence="2 3" id="KW-0238">DNA-binding</keyword>
<reference evidence="3 4" key="1">
    <citation type="submission" date="2022-04" db="EMBL/GenBank/DDBJ databases">
        <title>Genome sequence of soybean root-associated Caulobacter segnis RL271.</title>
        <authorList>
            <person name="Longley R."/>
            <person name="Bonito G."/>
            <person name="Trigodet F."/>
            <person name="Crosson S."/>
            <person name="Fiebig A."/>
        </authorList>
    </citation>
    <scope>NUCLEOTIDE SEQUENCE [LARGE SCALE GENOMIC DNA]</scope>
    <source>
        <strain evidence="3 4">RL271</strain>
    </source>
</reference>